<evidence type="ECO:0000313" key="2">
    <source>
        <dbReference type="EMBL" id="XAI70109.1"/>
    </source>
</evidence>
<proteinExistence type="predicted"/>
<accession>A0AAU6W1X0</accession>
<dbReference type="EMBL" id="PP179318">
    <property type="protein sequence ID" value="XAI70109.1"/>
    <property type="molecule type" value="Genomic_DNA"/>
</dbReference>
<feature type="region of interest" description="Disordered" evidence="1">
    <location>
        <begin position="126"/>
        <end position="151"/>
    </location>
</feature>
<reference evidence="2" key="1">
    <citation type="journal article" date="2024" name="J. Gen. Virol.">
        <title>Novel phages of Pseudomonas syringae unveil numerous potential auxiliary metabolic genes.</title>
        <authorList>
            <person name="Feltin C."/>
            <person name="Garneau J.R."/>
            <person name="Morris C.E."/>
            <person name="Berard A."/>
            <person name="Torres-Barcelo C."/>
        </authorList>
    </citation>
    <scope>NUCLEOTIDE SEQUENCE</scope>
</reference>
<protein>
    <submittedName>
        <fullName evidence="2">Uncharacterized protein</fullName>
    </submittedName>
</protein>
<gene>
    <name evidence="2" type="ORF">Nican01_00096</name>
</gene>
<sequence>MKTLKELLMEHMDAQKVGSLTSSSEDLAVELVKLEMEQKARDKKKAAEEKAAADMVRLEKVRIEREAAMIKADQEAAAQDAYQWMMVFSALEKRGMEPNAIMEAIRKMQEAGHTGAVCLEMIEKTEVKPPVQRKPPEPKPPPRPEAFGTWA</sequence>
<organism evidence="2">
    <name type="scientific">Pseudomonas phage Nican01</name>
    <dbReference type="NCBI Taxonomy" id="3138540"/>
    <lineage>
        <taxon>Viruses</taxon>
        <taxon>Duplodnaviria</taxon>
        <taxon>Heunggongvirae</taxon>
        <taxon>Uroviricota</taxon>
        <taxon>Caudoviricetes</taxon>
        <taxon>Nickievirus</taxon>
    </lineage>
</organism>
<evidence type="ECO:0000256" key="1">
    <source>
        <dbReference type="SAM" id="MobiDB-lite"/>
    </source>
</evidence>
<name>A0AAU6W1X0_9CAUD</name>